<sequence length="239" mass="26370">MAVGFGVGNMHVDARGISKTYRTGWIVRRHRQVIDGIDLDFSPGRRIGIAGQSGAGKTTLGLILAGILRPDQGHLRCDGIDLWSANRRVRRRLGQRLQMVFQHPESTFDPRWTMARSLAEPFQLSGRVPSAQDLSQMLAAVELAPALLARRPGELSGGELQRMAITRALAMAPAVLILDEPTAMLDVLTQAQVIRLLEKIQGNTGITIVLISHDPALVKYFCHRVYRLAAGRLNRQRNA</sequence>
<feature type="domain" description="ABC transporter" evidence="5">
    <location>
        <begin position="12"/>
        <end position="239"/>
    </location>
</feature>
<dbReference type="KEGG" id="dov:DSCO28_28960"/>
<dbReference type="SUPFAM" id="SSF52540">
    <property type="entry name" value="P-loop containing nucleoside triphosphate hydrolases"/>
    <property type="match status" value="1"/>
</dbReference>
<dbReference type="Proteomes" id="UP000425960">
    <property type="component" value="Chromosome"/>
</dbReference>
<evidence type="ECO:0000256" key="4">
    <source>
        <dbReference type="ARBA" id="ARBA00022840"/>
    </source>
</evidence>
<dbReference type="InterPro" id="IPR050319">
    <property type="entry name" value="ABC_transp_ATP-bind"/>
</dbReference>
<accession>A0A5K7ZQU9</accession>
<evidence type="ECO:0000259" key="5">
    <source>
        <dbReference type="PROSITE" id="PS50893"/>
    </source>
</evidence>
<keyword evidence="2" id="KW-0813">Transport</keyword>
<dbReference type="CDD" id="cd03257">
    <property type="entry name" value="ABC_NikE_OppD_transporters"/>
    <property type="match status" value="1"/>
</dbReference>
<dbReference type="PROSITE" id="PS50893">
    <property type="entry name" value="ABC_TRANSPORTER_2"/>
    <property type="match status" value="1"/>
</dbReference>
<evidence type="ECO:0000313" key="6">
    <source>
        <dbReference type="EMBL" id="BBO82330.1"/>
    </source>
</evidence>
<protein>
    <submittedName>
        <fullName evidence="6">ABC transporter ATP-binding protein</fullName>
    </submittedName>
</protein>
<evidence type="ECO:0000256" key="1">
    <source>
        <dbReference type="ARBA" id="ARBA00005417"/>
    </source>
</evidence>
<proteinExistence type="inferred from homology"/>
<evidence type="ECO:0000313" key="7">
    <source>
        <dbReference type="Proteomes" id="UP000425960"/>
    </source>
</evidence>
<comment type="similarity">
    <text evidence="1">Belongs to the ABC transporter superfamily.</text>
</comment>
<dbReference type="EMBL" id="AP021876">
    <property type="protein sequence ID" value="BBO82330.1"/>
    <property type="molecule type" value="Genomic_DNA"/>
</dbReference>
<dbReference type="InterPro" id="IPR027417">
    <property type="entry name" value="P-loop_NTPase"/>
</dbReference>
<dbReference type="PANTHER" id="PTHR43776:SF7">
    <property type="entry name" value="D,D-DIPEPTIDE TRANSPORT ATP-BINDING PROTEIN DDPF-RELATED"/>
    <property type="match status" value="1"/>
</dbReference>
<dbReference type="PANTHER" id="PTHR43776">
    <property type="entry name" value="TRANSPORT ATP-BINDING PROTEIN"/>
    <property type="match status" value="1"/>
</dbReference>
<evidence type="ECO:0000256" key="3">
    <source>
        <dbReference type="ARBA" id="ARBA00022741"/>
    </source>
</evidence>
<name>A0A5K7ZQU9_9BACT</name>
<dbReference type="InterPro" id="IPR003593">
    <property type="entry name" value="AAA+_ATPase"/>
</dbReference>
<reference evidence="6 7" key="1">
    <citation type="submission" date="2019-11" db="EMBL/GenBank/DDBJ databases">
        <title>Comparative genomics of hydrocarbon-degrading Desulfosarcina strains.</title>
        <authorList>
            <person name="Watanabe M."/>
            <person name="Kojima H."/>
            <person name="Fukui M."/>
        </authorList>
    </citation>
    <scope>NUCLEOTIDE SEQUENCE [LARGE SCALE GENOMIC DNA]</scope>
    <source>
        <strain evidence="6 7">28bB2T</strain>
    </source>
</reference>
<evidence type="ECO:0000256" key="2">
    <source>
        <dbReference type="ARBA" id="ARBA00022448"/>
    </source>
</evidence>
<keyword evidence="4 6" id="KW-0067">ATP-binding</keyword>
<dbReference type="SMART" id="SM00382">
    <property type="entry name" value="AAA"/>
    <property type="match status" value="1"/>
</dbReference>
<dbReference type="GO" id="GO:0055085">
    <property type="term" value="P:transmembrane transport"/>
    <property type="evidence" value="ECO:0007669"/>
    <property type="project" value="UniProtKB-ARBA"/>
</dbReference>
<dbReference type="Gene3D" id="3.40.50.300">
    <property type="entry name" value="P-loop containing nucleotide triphosphate hydrolases"/>
    <property type="match status" value="1"/>
</dbReference>
<dbReference type="Pfam" id="PF00005">
    <property type="entry name" value="ABC_tran"/>
    <property type="match status" value="1"/>
</dbReference>
<organism evidence="6 7">
    <name type="scientific">Desulfosarcina ovata subsp. sediminis</name>
    <dbReference type="NCBI Taxonomy" id="885957"/>
    <lineage>
        <taxon>Bacteria</taxon>
        <taxon>Pseudomonadati</taxon>
        <taxon>Thermodesulfobacteriota</taxon>
        <taxon>Desulfobacteria</taxon>
        <taxon>Desulfobacterales</taxon>
        <taxon>Desulfosarcinaceae</taxon>
        <taxon>Desulfosarcina</taxon>
    </lineage>
</organism>
<dbReference type="AlphaFoldDB" id="A0A5K7ZQU9"/>
<dbReference type="GO" id="GO:0005524">
    <property type="term" value="F:ATP binding"/>
    <property type="evidence" value="ECO:0007669"/>
    <property type="project" value="UniProtKB-KW"/>
</dbReference>
<dbReference type="InterPro" id="IPR003439">
    <property type="entry name" value="ABC_transporter-like_ATP-bd"/>
</dbReference>
<gene>
    <name evidence="6" type="ORF">DSCO28_28960</name>
</gene>
<dbReference type="GO" id="GO:0016887">
    <property type="term" value="F:ATP hydrolysis activity"/>
    <property type="evidence" value="ECO:0007669"/>
    <property type="project" value="InterPro"/>
</dbReference>
<keyword evidence="3" id="KW-0547">Nucleotide-binding</keyword>